<dbReference type="Gene3D" id="1.10.10.60">
    <property type="entry name" value="Homeodomain-like"/>
    <property type="match status" value="1"/>
</dbReference>
<dbReference type="Proteomes" id="UP001186041">
    <property type="component" value="Unassembled WGS sequence"/>
</dbReference>
<sequence length="61" mass="6951">MDFEQIRTLRARRAELSAEVESLDTEIAELIRQAIDDGHGPTEIARELGITRARVYQIIGR</sequence>
<dbReference type="EMBL" id="JAWLVV010000039">
    <property type="protein sequence ID" value="MDV7294341.1"/>
    <property type="molecule type" value="Genomic_DNA"/>
</dbReference>
<dbReference type="RefSeq" id="WP_317722567.1">
    <property type="nucleotide sequence ID" value="NZ_JAWLVK010000038.1"/>
</dbReference>
<evidence type="ECO:0000313" key="2">
    <source>
        <dbReference type="EMBL" id="MDV7294341.1"/>
    </source>
</evidence>
<proteinExistence type="predicted"/>
<feature type="coiled-coil region" evidence="1">
    <location>
        <begin position="6"/>
        <end position="33"/>
    </location>
</feature>
<evidence type="ECO:0000313" key="3">
    <source>
        <dbReference type="Proteomes" id="UP001186041"/>
    </source>
</evidence>
<dbReference type="SUPFAM" id="SSF88659">
    <property type="entry name" value="Sigma3 and sigma4 domains of RNA polymerase sigma factors"/>
    <property type="match status" value="1"/>
</dbReference>
<reference evidence="2" key="1">
    <citation type="submission" date="2023-10" db="EMBL/GenBank/DDBJ databases">
        <title>Mycolicibacterium fortuitum clinical isolates causing pulmonary infections in humans.</title>
        <authorList>
            <person name="Mejia-Ponce P.M."/>
            <person name="Zenteno-Cuevas R."/>
            <person name="Licona-Cassani C."/>
        </authorList>
    </citation>
    <scope>NUCLEOTIDE SEQUENCE</scope>
    <source>
        <strain evidence="2">M8</strain>
    </source>
</reference>
<organism evidence="2 3">
    <name type="scientific">Mycolicibacterium fortuitum</name>
    <name type="common">Mycobacterium fortuitum</name>
    <dbReference type="NCBI Taxonomy" id="1766"/>
    <lineage>
        <taxon>Bacteria</taxon>
        <taxon>Bacillati</taxon>
        <taxon>Actinomycetota</taxon>
        <taxon>Actinomycetes</taxon>
        <taxon>Mycobacteriales</taxon>
        <taxon>Mycobacteriaceae</taxon>
        <taxon>Mycolicibacterium</taxon>
    </lineage>
</organism>
<dbReference type="InterPro" id="IPR013324">
    <property type="entry name" value="RNA_pol_sigma_r3/r4-like"/>
</dbReference>
<comment type="caution">
    <text evidence="2">The sequence shown here is derived from an EMBL/GenBank/DDBJ whole genome shotgun (WGS) entry which is preliminary data.</text>
</comment>
<evidence type="ECO:0000256" key="1">
    <source>
        <dbReference type="SAM" id="Coils"/>
    </source>
</evidence>
<name>A0AAE5AFF3_MYCFO</name>
<protein>
    <submittedName>
        <fullName evidence="2">Helix-turn-helix domain-containing protein</fullName>
    </submittedName>
</protein>
<dbReference type="AlphaFoldDB" id="A0AAE5AFF3"/>
<gene>
    <name evidence="2" type="ORF">R4485_29725</name>
</gene>
<keyword evidence="1" id="KW-0175">Coiled coil</keyword>
<accession>A0AAE5AFF3</accession>